<accession>A0A0M2Q7F1</accession>
<evidence type="ECO:0000313" key="2">
    <source>
        <dbReference type="EMBL" id="PEH36737.1"/>
    </source>
</evidence>
<proteinExistence type="predicted"/>
<dbReference type="RefSeq" id="WP_017919102.1">
    <property type="nucleotide sequence ID" value="NZ_CADEPO010000001.1"/>
</dbReference>
<dbReference type="Gene3D" id="3.30.429.10">
    <property type="entry name" value="Macrophage Migration Inhibitory Factor"/>
    <property type="match status" value="1"/>
</dbReference>
<reference evidence="3" key="1">
    <citation type="submission" date="2017-09" db="EMBL/GenBank/DDBJ databases">
        <title>FDA dAtabase for Regulatory Grade micrObial Sequences (FDA-ARGOS): Supporting development and validation of Infectious Disease Dx tests.</title>
        <authorList>
            <person name="Minogue T."/>
            <person name="Wolcott M."/>
            <person name="Wasieloski L."/>
            <person name="Aguilar W."/>
            <person name="Moore D."/>
            <person name="Tallon L."/>
            <person name="Sadzewicz L."/>
            <person name="Ott S."/>
            <person name="Zhao X."/>
            <person name="Nagaraj S."/>
            <person name="Vavikolanu K."/>
            <person name="Aluvathingal J."/>
            <person name="Nadendla S."/>
            <person name="Sichtig H."/>
        </authorList>
    </citation>
    <scope>NUCLEOTIDE SEQUENCE [LARGE SCALE GENOMIC DNA]</scope>
    <source>
        <strain evidence="3">FDAARGOS_390</strain>
    </source>
</reference>
<gene>
    <name evidence="2" type="ORF">CRM94_19195</name>
</gene>
<evidence type="ECO:0000313" key="3">
    <source>
        <dbReference type="Proteomes" id="UP000220629"/>
    </source>
</evidence>
<dbReference type="InterPro" id="IPR014347">
    <property type="entry name" value="Tautomerase/MIF_sf"/>
</dbReference>
<organism evidence="2 3">
    <name type="scientific">Burkholderia gladioli</name>
    <name type="common">Pseudomonas marginata</name>
    <name type="synonym">Phytomonas marginata</name>
    <dbReference type="NCBI Taxonomy" id="28095"/>
    <lineage>
        <taxon>Bacteria</taxon>
        <taxon>Pseudomonadati</taxon>
        <taxon>Pseudomonadota</taxon>
        <taxon>Betaproteobacteria</taxon>
        <taxon>Burkholderiales</taxon>
        <taxon>Burkholderiaceae</taxon>
        <taxon>Burkholderia</taxon>
    </lineage>
</organism>
<name>A0A0M2Q7F1_BURGA</name>
<dbReference type="InterPro" id="IPR028116">
    <property type="entry name" value="Cis-CaaD-like"/>
</dbReference>
<evidence type="ECO:0000259" key="1">
    <source>
        <dbReference type="Pfam" id="PF14832"/>
    </source>
</evidence>
<dbReference type="EMBL" id="PDDY01000004">
    <property type="protein sequence ID" value="PEH36737.1"/>
    <property type="molecule type" value="Genomic_DNA"/>
</dbReference>
<dbReference type="SUPFAM" id="SSF55331">
    <property type="entry name" value="Tautomerase/MIF"/>
    <property type="match status" value="1"/>
</dbReference>
<dbReference type="AlphaFoldDB" id="A0A0M2Q7F1"/>
<dbReference type="Pfam" id="PF14832">
    <property type="entry name" value="Tautomerase_3"/>
    <property type="match status" value="1"/>
</dbReference>
<protein>
    <submittedName>
        <fullName evidence="2">4-oxalocrotonate tautomerase</fullName>
    </submittedName>
</protein>
<sequence length="146" mass="15819">MPTYVVSAAAGRLDAQQKARIAAGITEAHSQATGAQGFFAQVIFVPIAEGDHFLGGRPLKSDQIHVNGQIRAGRNAEQKRRLLDAIVELVTRAAQAEPRAVWVYIADVPPSQMVEYGRVLPEPGEEANWLQAMPDEDRAHLVGIGQ</sequence>
<feature type="domain" description="Tautomerase cis-CaaD-like" evidence="1">
    <location>
        <begin position="1"/>
        <end position="129"/>
    </location>
</feature>
<dbReference type="Proteomes" id="UP000220629">
    <property type="component" value="Unassembled WGS sequence"/>
</dbReference>
<comment type="caution">
    <text evidence="2">The sequence shown here is derived from an EMBL/GenBank/DDBJ whole genome shotgun (WGS) entry which is preliminary data.</text>
</comment>